<dbReference type="InterPro" id="IPR045857">
    <property type="entry name" value="O16G_dom_2"/>
</dbReference>
<comment type="similarity">
    <text evidence="1">Belongs to the glycosyl hydrolase 13 family.</text>
</comment>
<dbReference type="Proteomes" id="UP000295689">
    <property type="component" value="Unassembled WGS sequence"/>
</dbReference>
<feature type="chain" id="PRO_5020692674" evidence="4">
    <location>
        <begin position="24"/>
        <end position="519"/>
    </location>
</feature>
<name>A0A4R2B2W9_9BACI</name>
<organism evidence="6 7">
    <name type="scientific">Mesobacillus foraminis</name>
    <dbReference type="NCBI Taxonomy" id="279826"/>
    <lineage>
        <taxon>Bacteria</taxon>
        <taxon>Bacillati</taxon>
        <taxon>Bacillota</taxon>
        <taxon>Bacilli</taxon>
        <taxon>Bacillales</taxon>
        <taxon>Bacillaceae</taxon>
        <taxon>Mesobacillus</taxon>
    </lineage>
</organism>
<evidence type="ECO:0000256" key="4">
    <source>
        <dbReference type="SAM" id="SignalP"/>
    </source>
</evidence>
<dbReference type="InterPro" id="IPR006047">
    <property type="entry name" value="GH13_cat_dom"/>
</dbReference>
<dbReference type="SUPFAM" id="SSF51445">
    <property type="entry name" value="(Trans)glycosidases"/>
    <property type="match status" value="1"/>
</dbReference>
<dbReference type="Pfam" id="PF00128">
    <property type="entry name" value="Alpha-amylase"/>
    <property type="match status" value="1"/>
</dbReference>
<dbReference type="PANTHER" id="PTHR10357:SF179">
    <property type="entry name" value="NEUTRAL AND BASIC AMINO ACID TRANSPORT PROTEIN RBAT"/>
    <property type="match status" value="1"/>
</dbReference>
<evidence type="ECO:0000259" key="5">
    <source>
        <dbReference type="SMART" id="SM00642"/>
    </source>
</evidence>
<dbReference type="EMBL" id="SLVV01000014">
    <property type="protein sequence ID" value="TCN20523.1"/>
    <property type="molecule type" value="Genomic_DNA"/>
</dbReference>
<keyword evidence="3 6" id="KW-0326">Glycosidase</keyword>
<dbReference type="SMART" id="SM00642">
    <property type="entry name" value="Aamy"/>
    <property type="match status" value="1"/>
</dbReference>
<dbReference type="Gene3D" id="2.60.40.1180">
    <property type="entry name" value="Golgi alpha-mannosidase II"/>
    <property type="match status" value="1"/>
</dbReference>
<comment type="caution">
    <text evidence="6">The sequence shown here is derived from an EMBL/GenBank/DDBJ whole genome shotgun (WGS) entry which is preliminary data.</text>
</comment>
<evidence type="ECO:0000313" key="6">
    <source>
        <dbReference type="EMBL" id="TCN20523.1"/>
    </source>
</evidence>
<keyword evidence="2" id="KW-0378">Hydrolase</keyword>
<dbReference type="RefSeq" id="WP_132011123.1">
    <property type="nucleotide sequence ID" value="NZ_JABUHM010000012.1"/>
</dbReference>
<keyword evidence="4" id="KW-0732">Signal</keyword>
<dbReference type="InterPro" id="IPR056300">
    <property type="entry name" value="SusG-like_C"/>
</dbReference>
<proteinExistence type="inferred from homology"/>
<dbReference type="InterPro" id="IPR017853">
    <property type="entry name" value="GH"/>
</dbReference>
<dbReference type="Pfam" id="PF23915">
    <property type="entry name" value="SusG_C"/>
    <property type="match status" value="1"/>
</dbReference>
<feature type="signal peptide" evidence="4">
    <location>
        <begin position="1"/>
        <end position="23"/>
    </location>
</feature>
<reference evidence="6 7" key="1">
    <citation type="journal article" date="2015" name="Stand. Genomic Sci.">
        <title>Genomic Encyclopedia of Bacterial and Archaeal Type Strains, Phase III: the genomes of soil and plant-associated and newly described type strains.</title>
        <authorList>
            <person name="Whitman W.B."/>
            <person name="Woyke T."/>
            <person name="Klenk H.P."/>
            <person name="Zhou Y."/>
            <person name="Lilburn T.G."/>
            <person name="Beck B.J."/>
            <person name="De Vos P."/>
            <person name="Vandamme P."/>
            <person name="Eisen J.A."/>
            <person name="Garrity G."/>
            <person name="Hugenholtz P."/>
            <person name="Kyrpides N.C."/>
        </authorList>
    </citation>
    <scope>NUCLEOTIDE SEQUENCE [LARGE SCALE GENOMIC DNA]</scope>
    <source>
        <strain evidence="6 7">CV53</strain>
    </source>
</reference>
<dbReference type="InterPro" id="IPR013780">
    <property type="entry name" value="Glyco_hydro_b"/>
</dbReference>
<evidence type="ECO:0000256" key="2">
    <source>
        <dbReference type="ARBA" id="ARBA00022801"/>
    </source>
</evidence>
<evidence type="ECO:0000256" key="3">
    <source>
        <dbReference type="ARBA" id="ARBA00023295"/>
    </source>
</evidence>
<dbReference type="GO" id="GO:0004556">
    <property type="term" value="F:alpha-amylase activity"/>
    <property type="evidence" value="ECO:0007669"/>
    <property type="project" value="TreeGrafter"/>
</dbReference>
<gene>
    <name evidence="6" type="ORF">EV146_114143</name>
</gene>
<dbReference type="SUPFAM" id="SSF51011">
    <property type="entry name" value="Glycosyl hydrolase domain"/>
    <property type="match status" value="1"/>
</dbReference>
<dbReference type="GO" id="GO:0009313">
    <property type="term" value="P:oligosaccharide catabolic process"/>
    <property type="evidence" value="ECO:0007669"/>
    <property type="project" value="TreeGrafter"/>
</dbReference>
<dbReference type="Gene3D" id="3.20.20.80">
    <property type="entry name" value="Glycosidases"/>
    <property type="match status" value="1"/>
</dbReference>
<keyword evidence="7" id="KW-1185">Reference proteome</keyword>
<dbReference type="Gene3D" id="3.90.400.10">
    <property type="entry name" value="Oligo-1,6-glucosidase, Domain 2"/>
    <property type="match status" value="1"/>
</dbReference>
<feature type="domain" description="Glycosyl hydrolase family 13 catalytic" evidence="5">
    <location>
        <begin position="42"/>
        <end position="439"/>
    </location>
</feature>
<dbReference type="CDD" id="cd11316">
    <property type="entry name" value="AmyAc_bac2_AmyA"/>
    <property type="match status" value="1"/>
</dbReference>
<dbReference type="AlphaFoldDB" id="A0A4R2B2W9"/>
<sequence>MKKWSVLTLSLPLAISLSTGVHAENVHNSKTQTDAKNGVFYEIYVNSFYDSNADGHGDLNGITKKLDYLNDGNPHNKKDLQVNGMWLMPINPSPSYHKYDVTDYYSIDPEYGTLKDFKNLTKEADQRDVKVIMDLVVNHTSSEHPWFEEASKDPNSPFRDYYIWSDENTDLNEKGSWGQQVWHKNPNGDGYFYGTFWSGMPDLNFDNPKVREEIIKIGKFWLDQGADGFRLDAALHIFKGETPEGAEKNIEWWNEFRDAMKQTNPDAYLVGEVWDQPEVVAPYYQSLDSLFNFDLAGKIINSLKQGEDQGIAQAASATDELYKTFNPNKIDATFLTNHDQNRVMSELSGDVGKAKTAASILLTLPGNPFIYYGEEIGMTGEKPDELIREPFRWYEGNGTGQTSWETPVYNTGHNGVSVEAQDKKKDSLLNHYREMIRVRQEHTELVKGNLESIQTVNSKILAYSRSYQNKSLQVYHNLSDETVTLILPQNGKLIFSSEKGAKKVKSTLVIPANSTVLVK</sequence>
<evidence type="ECO:0000256" key="1">
    <source>
        <dbReference type="ARBA" id="ARBA00008061"/>
    </source>
</evidence>
<evidence type="ECO:0000313" key="7">
    <source>
        <dbReference type="Proteomes" id="UP000295689"/>
    </source>
</evidence>
<dbReference type="PANTHER" id="PTHR10357">
    <property type="entry name" value="ALPHA-AMYLASE FAMILY MEMBER"/>
    <property type="match status" value="1"/>
</dbReference>
<protein>
    <submittedName>
        <fullName evidence="6">Glycosidase</fullName>
    </submittedName>
</protein>
<accession>A0A4R2B2W9</accession>